<dbReference type="InterPro" id="IPR002645">
    <property type="entry name" value="STAS_dom"/>
</dbReference>
<dbReference type="GO" id="GO:0043856">
    <property type="term" value="F:anti-sigma factor antagonist activity"/>
    <property type="evidence" value="ECO:0007669"/>
    <property type="project" value="InterPro"/>
</dbReference>
<dbReference type="Pfam" id="PF01740">
    <property type="entry name" value="STAS"/>
    <property type="match status" value="1"/>
</dbReference>
<evidence type="ECO:0000256" key="1">
    <source>
        <dbReference type="ARBA" id="ARBA00009013"/>
    </source>
</evidence>
<keyword evidence="5" id="KW-1185">Reference proteome</keyword>
<dbReference type="InterPro" id="IPR036513">
    <property type="entry name" value="STAS_dom_sf"/>
</dbReference>
<sequence length="113" mass="11657">MPINARTEAGVLVLTPEDARLDATNAASIREALIGHIEAGAKALVLDLSGVRFVDSSALGALIAVLKRMDPLGKLAIAGVQPAVARLFSITRMDRVFAMHPGTPEAVSALSAG</sequence>
<name>A0A842IES4_9RHOB</name>
<dbReference type="AlphaFoldDB" id="A0A842IES4"/>
<comment type="caution">
    <text evidence="4">The sequence shown here is derived from an EMBL/GenBank/DDBJ whole genome shotgun (WGS) entry which is preliminary data.</text>
</comment>
<protein>
    <recommendedName>
        <fullName evidence="2">Anti-sigma factor antagonist</fullName>
    </recommendedName>
</protein>
<reference evidence="4 5" key="1">
    <citation type="journal article" date="2017" name="Int. J. Syst. Evol. Microbiol.">
        <title>Gemmobacter straminiformis sp. nov., isolated from an artificial fountain.</title>
        <authorList>
            <person name="Kang J.Y."/>
            <person name="Kim M.J."/>
            <person name="Chun J."/>
            <person name="Son K.P."/>
            <person name="Jahng K.Y."/>
        </authorList>
    </citation>
    <scope>NUCLEOTIDE SEQUENCE [LARGE SCALE GENOMIC DNA]</scope>
    <source>
        <strain evidence="4 5">CAM-8</strain>
    </source>
</reference>
<organism evidence="4 5">
    <name type="scientific">Paragemmobacter straminiformis</name>
    <dbReference type="NCBI Taxonomy" id="2045119"/>
    <lineage>
        <taxon>Bacteria</taxon>
        <taxon>Pseudomonadati</taxon>
        <taxon>Pseudomonadota</taxon>
        <taxon>Alphaproteobacteria</taxon>
        <taxon>Rhodobacterales</taxon>
        <taxon>Paracoccaceae</taxon>
        <taxon>Paragemmobacter</taxon>
    </lineage>
</organism>
<dbReference type="PROSITE" id="PS50801">
    <property type="entry name" value="STAS"/>
    <property type="match status" value="1"/>
</dbReference>
<dbReference type="EMBL" id="JACLQD010000008">
    <property type="protein sequence ID" value="MBC2837577.1"/>
    <property type="molecule type" value="Genomic_DNA"/>
</dbReference>
<accession>A0A842IES4</accession>
<evidence type="ECO:0000313" key="4">
    <source>
        <dbReference type="EMBL" id="MBC2837577.1"/>
    </source>
</evidence>
<proteinExistence type="inferred from homology"/>
<dbReference type="SUPFAM" id="SSF52091">
    <property type="entry name" value="SpoIIaa-like"/>
    <property type="match status" value="1"/>
</dbReference>
<feature type="domain" description="STAS" evidence="3">
    <location>
        <begin position="18"/>
        <end position="110"/>
    </location>
</feature>
<dbReference type="Proteomes" id="UP000555411">
    <property type="component" value="Unassembled WGS sequence"/>
</dbReference>
<gene>
    <name evidence="4" type="ORF">H7F16_18810</name>
</gene>
<dbReference type="CDD" id="cd07043">
    <property type="entry name" value="STAS_anti-anti-sigma_factors"/>
    <property type="match status" value="1"/>
</dbReference>
<comment type="similarity">
    <text evidence="1 2">Belongs to the anti-sigma-factor antagonist family.</text>
</comment>
<evidence type="ECO:0000313" key="5">
    <source>
        <dbReference type="Proteomes" id="UP000555411"/>
    </source>
</evidence>
<dbReference type="Gene3D" id="3.30.750.24">
    <property type="entry name" value="STAS domain"/>
    <property type="match status" value="1"/>
</dbReference>
<dbReference type="PANTHER" id="PTHR33495">
    <property type="entry name" value="ANTI-SIGMA FACTOR ANTAGONIST TM_1081-RELATED-RELATED"/>
    <property type="match status" value="1"/>
</dbReference>
<evidence type="ECO:0000256" key="2">
    <source>
        <dbReference type="RuleBase" id="RU003749"/>
    </source>
</evidence>
<evidence type="ECO:0000259" key="3">
    <source>
        <dbReference type="PROSITE" id="PS50801"/>
    </source>
</evidence>
<dbReference type="PANTHER" id="PTHR33495:SF2">
    <property type="entry name" value="ANTI-SIGMA FACTOR ANTAGONIST TM_1081-RELATED"/>
    <property type="match status" value="1"/>
</dbReference>
<dbReference type="NCBIfam" id="TIGR00377">
    <property type="entry name" value="ant_ant_sig"/>
    <property type="match status" value="1"/>
</dbReference>
<dbReference type="InterPro" id="IPR003658">
    <property type="entry name" value="Anti-sigma_ant"/>
</dbReference>
<dbReference type="RefSeq" id="WP_185799194.1">
    <property type="nucleotide sequence ID" value="NZ_JACLQD010000008.1"/>
</dbReference>